<accession>A0A9J5XNT9</accession>
<feature type="non-terminal residue" evidence="2">
    <location>
        <position position="107"/>
    </location>
</feature>
<organism evidence="2 3">
    <name type="scientific">Solanum commersonii</name>
    <name type="common">Commerson's wild potato</name>
    <name type="synonym">Commerson's nightshade</name>
    <dbReference type="NCBI Taxonomy" id="4109"/>
    <lineage>
        <taxon>Eukaryota</taxon>
        <taxon>Viridiplantae</taxon>
        <taxon>Streptophyta</taxon>
        <taxon>Embryophyta</taxon>
        <taxon>Tracheophyta</taxon>
        <taxon>Spermatophyta</taxon>
        <taxon>Magnoliopsida</taxon>
        <taxon>eudicotyledons</taxon>
        <taxon>Gunneridae</taxon>
        <taxon>Pentapetalae</taxon>
        <taxon>asterids</taxon>
        <taxon>lamiids</taxon>
        <taxon>Solanales</taxon>
        <taxon>Solanaceae</taxon>
        <taxon>Solanoideae</taxon>
        <taxon>Solaneae</taxon>
        <taxon>Solanum</taxon>
    </lineage>
</organism>
<keyword evidence="3" id="KW-1185">Reference proteome</keyword>
<feature type="compositionally biased region" description="Basic and acidic residues" evidence="1">
    <location>
        <begin position="97"/>
        <end position="107"/>
    </location>
</feature>
<protein>
    <submittedName>
        <fullName evidence="2">Uncharacterized protein</fullName>
    </submittedName>
</protein>
<gene>
    <name evidence="2" type="ORF">H5410_040421</name>
</gene>
<dbReference type="EMBL" id="JACXVP010000008">
    <property type="protein sequence ID" value="KAG5589907.1"/>
    <property type="molecule type" value="Genomic_DNA"/>
</dbReference>
<comment type="caution">
    <text evidence="2">The sequence shown here is derived from an EMBL/GenBank/DDBJ whole genome shotgun (WGS) entry which is preliminary data.</text>
</comment>
<feature type="region of interest" description="Disordered" evidence="1">
    <location>
        <begin position="1"/>
        <end position="107"/>
    </location>
</feature>
<evidence type="ECO:0000313" key="2">
    <source>
        <dbReference type="EMBL" id="KAG5589907.1"/>
    </source>
</evidence>
<feature type="compositionally biased region" description="Polar residues" evidence="1">
    <location>
        <begin position="45"/>
        <end position="61"/>
    </location>
</feature>
<feature type="compositionally biased region" description="Basic residues" evidence="1">
    <location>
        <begin position="1"/>
        <end position="14"/>
    </location>
</feature>
<evidence type="ECO:0000256" key="1">
    <source>
        <dbReference type="SAM" id="MobiDB-lite"/>
    </source>
</evidence>
<feature type="compositionally biased region" description="Basic and acidic residues" evidence="1">
    <location>
        <begin position="15"/>
        <end position="44"/>
    </location>
</feature>
<dbReference type="AlphaFoldDB" id="A0A9J5XNT9"/>
<evidence type="ECO:0000313" key="3">
    <source>
        <dbReference type="Proteomes" id="UP000824120"/>
    </source>
</evidence>
<sequence>VFEAKHRHYLAKRNKTVEKTKKRRPEDRLMHSARKDQVGDEKEQSTCYRIVSQNNTISPNDSEYEAAEGKKDQVGDEDKQSVCRRTVLQSSTISPNDLEHEDVKGKS</sequence>
<reference evidence="2 3" key="1">
    <citation type="submission" date="2020-09" db="EMBL/GenBank/DDBJ databases">
        <title>De no assembly of potato wild relative species, Solanum commersonii.</title>
        <authorList>
            <person name="Cho K."/>
        </authorList>
    </citation>
    <scope>NUCLEOTIDE SEQUENCE [LARGE SCALE GENOMIC DNA]</scope>
    <source>
        <strain evidence="2">LZ3.2</strain>
        <tissue evidence="2">Leaf</tissue>
    </source>
</reference>
<name>A0A9J5XNT9_SOLCO</name>
<proteinExistence type="predicted"/>
<dbReference type="Proteomes" id="UP000824120">
    <property type="component" value="Chromosome 8"/>
</dbReference>
<feature type="compositionally biased region" description="Basic and acidic residues" evidence="1">
    <location>
        <begin position="67"/>
        <end position="81"/>
    </location>
</feature>